<proteinExistence type="predicted"/>
<evidence type="ECO:0000313" key="2">
    <source>
        <dbReference type="Proteomes" id="UP000727407"/>
    </source>
</evidence>
<dbReference type="EMBL" id="QNUK01000115">
    <property type="protein sequence ID" value="KAF5901297.1"/>
    <property type="molecule type" value="Genomic_DNA"/>
</dbReference>
<keyword evidence="2" id="KW-1185">Reference proteome</keyword>
<protein>
    <submittedName>
        <fullName evidence="1">Membrane protein</fullName>
    </submittedName>
</protein>
<evidence type="ECO:0000313" key="1">
    <source>
        <dbReference type="EMBL" id="KAF5901297.1"/>
    </source>
</evidence>
<dbReference type="Proteomes" id="UP000727407">
    <property type="component" value="Unassembled WGS sequence"/>
</dbReference>
<reference evidence="1" key="1">
    <citation type="submission" date="2020-07" db="EMBL/GenBank/DDBJ databases">
        <title>Clarias magur genome sequencing, assembly and annotation.</title>
        <authorList>
            <person name="Kushwaha B."/>
            <person name="Kumar R."/>
            <person name="Das P."/>
            <person name="Joshi C.G."/>
            <person name="Kumar D."/>
            <person name="Nagpure N.S."/>
            <person name="Pandey M."/>
            <person name="Agarwal S."/>
            <person name="Srivastava S."/>
            <person name="Singh M."/>
            <person name="Sahoo L."/>
            <person name="Jayasankar P."/>
            <person name="Meher P.K."/>
            <person name="Koringa P.G."/>
            <person name="Iquebal M.A."/>
            <person name="Das S.P."/>
            <person name="Bit A."/>
            <person name="Patnaik S."/>
            <person name="Patel N."/>
            <person name="Shah T.M."/>
            <person name="Hinsu A."/>
            <person name="Jena J.K."/>
        </authorList>
    </citation>
    <scope>NUCLEOTIDE SEQUENCE</scope>
    <source>
        <strain evidence="1">CIFAMagur01</strain>
        <tissue evidence="1">Testis</tissue>
    </source>
</reference>
<accession>A0A8J4UPP3</accession>
<comment type="caution">
    <text evidence="1">The sequence shown here is derived from an EMBL/GenBank/DDBJ whole genome shotgun (WGS) entry which is preliminary data.</text>
</comment>
<sequence>MPDWVFESSTGTPSLSARRAHTLRSVSGTHGTPGLHYLPVSQACTPYQAGLGTSANAFILPSLERAAQGQGPVLKPFPQQHTTNDFG</sequence>
<name>A0A8J4UPP3_CLAMG</name>
<gene>
    <name evidence="1" type="primary">iiv6-337l</name>
    <name evidence="1" type="ORF">DAT39_008989</name>
</gene>
<dbReference type="AlphaFoldDB" id="A0A8J4UPP3"/>
<organism evidence="1 2">
    <name type="scientific">Clarias magur</name>
    <name type="common">Asian catfish</name>
    <name type="synonym">Macropteronotus magur</name>
    <dbReference type="NCBI Taxonomy" id="1594786"/>
    <lineage>
        <taxon>Eukaryota</taxon>
        <taxon>Metazoa</taxon>
        <taxon>Chordata</taxon>
        <taxon>Craniata</taxon>
        <taxon>Vertebrata</taxon>
        <taxon>Euteleostomi</taxon>
        <taxon>Actinopterygii</taxon>
        <taxon>Neopterygii</taxon>
        <taxon>Teleostei</taxon>
        <taxon>Ostariophysi</taxon>
        <taxon>Siluriformes</taxon>
        <taxon>Clariidae</taxon>
        <taxon>Clarias</taxon>
    </lineage>
</organism>